<accession>A0A0M3AHU1</accession>
<evidence type="ECO:0000256" key="1">
    <source>
        <dbReference type="SAM" id="MobiDB-lite"/>
    </source>
</evidence>
<gene>
    <name evidence="2" type="ORF">YP76_25340</name>
</gene>
<dbReference type="EMBL" id="LBIC01000021">
    <property type="protein sequence ID" value="KKW89405.1"/>
    <property type="molecule type" value="Genomic_DNA"/>
</dbReference>
<feature type="region of interest" description="Disordered" evidence="1">
    <location>
        <begin position="59"/>
        <end position="80"/>
    </location>
</feature>
<dbReference type="AlphaFoldDB" id="A0A0M3AHU1"/>
<feature type="region of interest" description="Disordered" evidence="1">
    <location>
        <begin position="151"/>
        <end position="185"/>
    </location>
</feature>
<organism evidence="2 3">
    <name type="scientific">Sphingobium chungbukense</name>
    <dbReference type="NCBI Taxonomy" id="56193"/>
    <lineage>
        <taxon>Bacteria</taxon>
        <taxon>Pseudomonadati</taxon>
        <taxon>Pseudomonadota</taxon>
        <taxon>Alphaproteobacteria</taxon>
        <taxon>Sphingomonadales</taxon>
        <taxon>Sphingomonadaceae</taxon>
        <taxon>Sphingobium</taxon>
    </lineage>
</organism>
<dbReference type="Proteomes" id="UP000033874">
    <property type="component" value="Unassembled WGS sequence"/>
</dbReference>
<feature type="compositionally biased region" description="Basic and acidic residues" evidence="1">
    <location>
        <begin position="357"/>
        <end position="376"/>
    </location>
</feature>
<protein>
    <submittedName>
        <fullName evidence="2">Uncharacterized protein</fullName>
    </submittedName>
</protein>
<dbReference type="PATRIC" id="fig|56193.3.peg.5351"/>
<reference evidence="2 3" key="1">
    <citation type="submission" date="2015-04" db="EMBL/GenBank/DDBJ databases">
        <title>Genome sequence of aromatic hydrocarbons-degrading Sphingobium chungbukense DJ77.</title>
        <authorList>
            <person name="Kim Y.-C."/>
            <person name="Chae J.-C."/>
        </authorList>
    </citation>
    <scope>NUCLEOTIDE SEQUENCE [LARGE SCALE GENOMIC DNA]</scope>
    <source>
        <strain evidence="2 3">DJ77</strain>
    </source>
</reference>
<feature type="region of interest" description="Disordered" evidence="1">
    <location>
        <begin position="353"/>
        <end position="433"/>
    </location>
</feature>
<dbReference type="STRING" id="56193.YP76_25340"/>
<proteinExistence type="predicted"/>
<name>A0A0M3AHU1_9SPHN</name>
<evidence type="ECO:0000313" key="2">
    <source>
        <dbReference type="EMBL" id="KKW89405.1"/>
    </source>
</evidence>
<evidence type="ECO:0000313" key="3">
    <source>
        <dbReference type="Proteomes" id="UP000033874"/>
    </source>
</evidence>
<keyword evidence="3" id="KW-1185">Reference proteome</keyword>
<feature type="compositionally biased region" description="Pro residues" evidence="1">
    <location>
        <begin position="154"/>
        <end position="167"/>
    </location>
</feature>
<comment type="caution">
    <text evidence="2">The sequence shown here is derived from an EMBL/GenBank/DDBJ whole genome shotgun (WGS) entry which is preliminary data.</text>
</comment>
<sequence>MASNPWAILSSINDGPSIADLYVGAKQRRIADLMQARKMRQEDEDRAWAIEERQAIADAATPAPVQASAPSIPVDGKRSASAQFGRLSQLSGVRATPEPQRGTLAQLALAPPSEPQAHTIDPYGRKVMIASMGEQGYNQWRKRHGIVEIGDGAPSPPPPMPAAPPVSDPAIPTTPSVADEPQHTAEAESLIPADAGLEPPVSGATSPIGGLSLNPAGLRRLQRINPKLAFSLAEMEADQRTAAYKAITEQVALESRVIGAVRAAPEADQQRVYSEIRNYLGSRGVTGLPEQWDPALAETHQRMGMTAMQAFNDERADQRLAHDIADDEADNARADRNTDSLIADRNARRGLVARGQDLTDARGRRGQDLASSDRQRGQNMASSDRRYAVDNGGRRKKAGVPENIPTIRSAADRDKLPKGALYRAPDGSINRKN</sequence>
<dbReference type="RefSeq" id="WP_046766149.1">
    <property type="nucleotide sequence ID" value="NZ_LBIC01000021.1"/>
</dbReference>